<feature type="transmembrane region" description="Helical" evidence="1">
    <location>
        <begin position="109"/>
        <end position="131"/>
    </location>
</feature>
<organism evidence="2 3">
    <name type="scientific">Coniosporium apollinis (strain CBS 100218)</name>
    <name type="common">Rock-inhabiting black yeast</name>
    <dbReference type="NCBI Taxonomy" id="1168221"/>
    <lineage>
        <taxon>Eukaryota</taxon>
        <taxon>Fungi</taxon>
        <taxon>Dikarya</taxon>
        <taxon>Ascomycota</taxon>
        <taxon>Pezizomycotina</taxon>
        <taxon>Dothideomycetes</taxon>
        <taxon>Dothideomycetes incertae sedis</taxon>
        <taxon>Coniosporium</taxon>
    </lineage>
</organism>
<sequence length="255" mass="27868">MASKMQKLLLCVVLALLIALSIVILALEISTLNFMDYAWNHGFHIFLDPSSDDVTAYLKLSGPYSKGSDFTFAVSIISLVAGAAALPFSIWLWRTDKKLNAVKPREGPYTLLAALTATAALSLALLLMVFVSNARAAGFDVATQGPPPYWYDHGPSGEFSEGYFDLEAWVCDLATFAGVRRRRDLEVLSKQCGIEKAARWILVPFFGVSVVAAGLGWWAMRGEKGDGDDGVTLDELRSRMTSLERLVPTDNRAVV</sequence>
<dbReference type="EMBL" id="JH767580">
    <property type="protein sequence ID" value="EON66368.1"/>
    <property type="molecule type" value="Genomic_DNA"/>
</dbReference>
<keyword evidence="3" id="KW-1185">Reference proteome</keyword>
<keyword evidence="1" id="KW-0812">Transmembrane</keyword>
<accession>R7YWZ9</accession>
<evidence type="ECO:0000256" key="1">
    <source>
        <dbReference type="SAM" id="Phobius"/>
    </source>
</evidence>
<feature type="transmembrane region" description="Helical" evidence="1">
    <location>
        <begin position="200"/>
        <end position="220"/>
    </location>
</feature>
<dbReference type="Proteomes" id="UP000016924">
    <property type="component" value="Unassembled WGS sequence"/>
</dbReference>
<dbReference type="GeneID" id="19902776"/>
<reference evidence="3" key="1">
    <citation type="submission" date="2012-06" db="EMBL/GenBank/DDBJ databases">
        <title>The genome sequence of Coniosporium apollinis CBS 100218.</title>
        <authorList>
            <consortium name="The Broad Institute Genome Sequencing Platform"/>
            <person name="Cuomo C."/>
            <person name="Gorbushina A."/>
            <person name="Noack S."/>
            <person name="Walker B."/>
            <person name="Young S.K."/>
            <person name="Zeng Q."/>
            <person name="Gargeya S."/>
            <person name="Fitzgerald M."/>
            <person name="Haas B."/>
            <person name="Abouelleil A."/>
            <person name="Alvarado L."/>
            <person name="Arachchi H.M."/>
            <person name="Berlin A.M."/>
            <person name="Chapman S.B."/>
            <person name="Goldberg J."/>
            <person name="Griggs A."/>
            <person name="Gujja S."/>
            <person name="Hansen M."/>
            <person name="Howarth C."/>
            <person name="Imamovic A."/>
            <person name="Larimer J."/>
            <person name="McCowan C."/>
            <person name="Montmayeur A."/>
            <person name="Murphy C."/>
            <person name="Neiman D."/>
            <person name="Pearson M."/>
            <person name="Priest M."/>
            <person name="Roberts A."/>
            <person name="Saif S."/>
            <person name="Shea T."/>
            <person name="Sisk P."/>
            <person name="Sykes S."/>
            <person name="Wortman J."/>
            <person name="Nusbaum C."/>
            <person name="Birren B."/>
        </authorList>
    </citation>
    <scope>NUCLEOTIDE SEQUENCE [LARGE SCALE GENOMIC DNA]</scope>
    <source>
        <strain evidence="3">CBS 100218</strain>
    </source>
</reference>
<proteinExistence type="predicted"/>
<dbReference type="OrthoDB" id="5238025at2759"/>
<evidence type="ECO:0000313" key="2">
    <source>
        <dbReference type="EMBL" id="EON66368.1"/>
    </source>
</evidence>
<keyword evidence="1" id="KW-1133">Transmembrane helix</keyword>
<evidence type="ECO:0000313" key="3">
    <source>
        <dbReference type="Proteomes" id="UP000016924"/>
    </source>
</evidence>
<name>R7YWZ9_CONA1</name>
<feature type="transmembrane region" description="Helical" evidence="1">
    <location>
        <begin position="70"/>
        <end position="93"/>
    </location>
</feature>
<dbReference type="RefSeq" id="XP_007781685.1">
    <property type="nucleotide sequence ID" value="XM_007783495.1"/>
</dbReference>
<dbReference type="AlphaFoldDB" id="R7YWZ9"/>
<protein>
    <submittedName>
        <fullName evidence="2">Uncharacterized protein</fullName>
    </submittedName>
</protein>
<gene>
    <name evidence="2" type="ORF">W97_05465</name>
</gene>
<dbReference type="eggNOG" id="ENOG502SY5K">
    <property type="taxonomic scope" value="Eukaryota"/>
</dbReference>
<dbReference type="HOGENOM" id="CLU_957002_0_0_1"/>
<dbReference type="OMA" id="EDNRMTG"/>
<keyword evidence="1" id="KW-0472">Membrane</keyword>